<organism evidence="4 5">
    <name type="scientific">Amylocarpus encephaloides</name>
    <dbReference type="NCBI Taxonomy" id="45428"/>
    <lineage>
        <taxon>Eukaryota</taxon>
        <taxon>Fungi</taxon>
        <taxon>Dikarya</taxon>
        <taxon>Ascomycota</taxon>
        <taxon>Pezizomycotina</taxon>
        <taxon>Leotiomycetes</taxon>
        <taxon>Helotiales</taxon>
        <taxon>Helotiales incertae sedis</taxon>
        <taxon>Amylocarpus</taxon>
    </lineage>
</organism>
<comment type="similarity">
    <text evidence="1">Belongs to the complex I LYR family.</text>
</comment>
<dbReference type="InterPro" id="IPR008011">
    <property type="entry name" value="Complex1_LYR_dom"/>
</dbReference>
<dbReference type="Pfam" id="PF05347">
    <property type="entry name" value="Complex1_LYR"/>
    <property type="match status" value="1"/>
</dbReference>
<feature type="domain" description="Complex 1 LYR protein" evidence="3">
    <location>
        <begin position="14"/>
        <end position="70"/>
    </location>
</feature>
<dbReference type="OrthoDB" id="275715at2759"/>
<dbReference type="GO" id="GO:0016226">
    <property type="term" value="P:iron-sulfur cluster assembly"/>
    <property type="evidence" value="ECO:0007669"/>
    <property type="project" value="InterPro"/>
</dbReference>
<keyword evidence="5" id="KW-1185">Reference proteome</keyword>
<dbReference type="EMBL" id="MU251634">
    <property type="protein sequence ID" value="KAG9230940.1"/>
    <property type="molecule type" value="Genomic_DNA"/>
</dbReference>
<dbReference type="PANTHER" id="PTHR13166">
    <property type="entry name" value="PROTEIN C6ORF149"/>
    <property type="match status" value="1"/>
</dbReference>
<reference evidence="4" key="1">
    <citation type="journal article" date="2021" name="IMA Fungus">
        <title>Genomic characterization of three marine fungi, including Emericellopsis atlantica sp. nov. with signatures of a generalist lifestyle and marine biomass degradation.</title>
        <authorList>
            <person name="Hagestad O.C."/>
            <person name="Hou L."/>
            <person name="Andersen J.H."/>
            <person name="Hansen E.H."/>
            <person name="Altermark B."/>
            <person name="Li C."/>
            <person name="Kuhnert E."/>
            <person name="Cox R.J."/>
            <person name="Crous P.W."/>
            <person name="Spatafora J.W."/>
            <person name="Lail K."/>
            <person name="Amirebrahimi M."/>
            <person name="Lipzen A."/>
            <person name="Pangilinan J."/>
            <person name="Andreopoulos W."/>
            <person name="Hayes R.D."/>
            <person name="Ng V."/>
            <person name="Grigoriev I.V."/>
            <person name="Jackson S.A."/>
            <person name="Sutton T.D.S."/>
            <person name="Dobson A.D.W."/>
            <person name="Rama T."/>
        </authorList>
    </citation>
    <scope>NUCLEOTIDE SEQUENCE</scope>
    <source>
        <strain evidence="4">TRa018bII</strain>
    </source>
</reference>
<dbReference type="GO" id="GO:0005739">
    <property type="term" value="C:mitochondrion"/>
    <property type="evidence" value="ECO:0007669"/>
    <property type="project" value="TreeGrafter"/>
</dbReference>
<proteinExistence type="inferred from homology"/>
<dbReference type="InterPro" id="IPR051522">
    <property type="entry name" value="ISC_assembly_LYR"/>
</dbReference>
<evidence type="ECO:0000313" key="4">
    <source>
        <dbReference type="EMBL" id="KAG9230940.1"/>
    </source>
</evidence>
<gene>
    <name evidence="4" type="ORF">BJ875DRAFT_518499</name>
</gene>
<protein>
    <recommendedName>
        <fullName evidence="3">Complex 1 LYR protein domain-containing protein</fullName>
    </recommendedName>
</protein>
<sequence>MSTLTAIKGESGPQVRSLYRQLLRQGEQFAAYNFREYALRRTRDAFREHKNVRDEREIQELVQNGIKELQSLKRQTVVSQFFQLDRLVVEGGKSGKQTGRRNDIVRQKDTGWD</sequence>
<dbReference type="InterPro" id="IPR045297">
    <property type="entry name" value="Complex1_LYR_LYRM4"/>
</dbReference>
<dbReference type="CDD" id="cd20264">
    <property type="entry name" value="Complex1_LYR_LYRM4"/>
    <property type="match status" value="1"/>
</dbReference>
<evidence type="ECO:0000256" key="1">
    <source>
        <dbReference type="ARBA" id="ARBA00009508"/>
    </source>
</evidence>
<evidence type="ECO:0000313" key="5">
    <source>
        <dbReference type="Proteomes" id="UP000824998"/>
    </source>
</evidence>
<comment type="caution">
    <text evidence="4">The sequence shown here is derived from an EMBL/GenBank/DDBJ whole genome shotgun (WGS) entry which is preliminary data.</text>
</comment>
<dbReference type="AlphaFoldDB" id="A0A9P8C2H4"/>
<dbReference type="Proteomes" id="UP000824998">
    <property type="component" value="Unassembled WGS sequence"/>
</dbReference>
<feature type="compositionally biased region" description="Basic and acidic residues" evidence="2">
    <location>
        <begin position="100"/>
        <end position="113"/>
    </location>
</feature>
<feature type="region of interest" description="Disordered" evidence="2">
    <location>
        <begin position="93"/>
        <end position="113"/>
    </location>
</feature>
<evidence type="ECO:0000259" key="3">
    <source>
        <dbReference type="Pfam" id="PF05347"/>
    </source>
</evidence>
<evidence type="ECO:0000256" key="2">
    <source>
        <dbReference type="SAM" id="MobiDB-lite"/>
    </source>
</evidence>
<name>A0A9P8C2H4_9HELO</name>
<accession>A0A9P8C2H4</accession>
<dbReference type="GO" id="GO:1990221">
    <property type="term" value="C:L-cysteine desulfurase complex"/>
    <property type="evidence" value="ECO:0007669"/>
    <property type="project" value="TreeGrafter"/>
</dbReference>
<dbReference type="PANTHER" id="PTHR13166:SF7">
    <property type="entry name" value="LYR MOTIF-CONTAINING PROTEIN 4"/>
    <property type="match status" value="1"/>
</dbReference>